<comment type="subcellular location">
    <subcellularLocation>
        <location evidence="1">Nucleus</location>
    </subcellularLocation>
</comment>
<dbReference type="EMBL" id="SDMP01000003">
    <property type="protein sequence ID" value="RYR69243.1"/>
    <property type="molecule type" value="Genomic_DNA"/>
</dbReference>
<evidence type="ECO:0000256" key="2">
    <source>
        <dbReference type="ARBA" id="ARBA00023242"/>
    </source>
</evidence>
<dbReference type="Proteomes" id="UP000289738">
    <property type="component" value="Chromosome A03"/>
</dbReference>
<name>A0A445E1A9_ARAHY</name>
<dbReference type="GO" id="GO:0006281">
    <property type="term" value="P:DNA repair"/>
    <property type="evidence" value="ECO:0007669"/>
    <property type="project" value="TreeGrafter"/>
</dbReference>
<proteinExistence type="predicted"/>
<dbReference type="STRING" id="3818.A0A445E1A9"/>
<dbReference type="PANTHER" id="PTHR22940">
    <property type="entry name" value="TIMEOUT/TIMELESS-2"/>
    <property type="match status" value="1"/>
</dbReference>
<dbReference type="GO" id="GO:0003677">
    <property type="term" value="F:DNA binding"/>
    <property type="evidence" value="ECO:0007669"/>
    <property type="project" value="TreeGrafter"/>
</dbReference>
<accession>A0A445E1A9</accession>
<gene>
    <name evidence="5" type="ORF">Ahy_A03g015792</name>
</gene>
<sequence>MLSVKELQPADSDEIYSQAEISLLLANAKEVFKRAIMQPGPPEHFALLTVLEFIKPQQRTVPHTVEEDDQGAPHRLHQGRTLPRSIIGTDFSDNLNDLLRFLWRDDPQTHDEFKQVRKWNKASKDLIPIIEHYQEDQNLLLNAGSTDIRQQLEYLWRLKSVVTSSDICAVVVSFLKKTTLEWVMPTVH</sequence>
<dbReference type="InterPro" id="IPR006906">
    <property type="entry name" value="Timeless_N"/>
</dbReference>
<reference evidence="5 6" key="1">
    <citation type="submission" date="2019-01" db="EMBL/GenBank/DDBJ databases">
        <title>Sequencing of cultivated peanut Arachis hypogaea provides insights into genome evolution and oil improvement.</title>
        <authorList>
            <person name="Chen X."/>
        </authorList>
    </citation>
    <scope>NUCLEOTIDE SEQUENCE [LARGE SCALE GENOMIC DNA]</scope>
    <source>
        <strain evidence="6">cv. Fuhuasheng</strain>
        <tissue evidence="5">Leaves</tissue>
    </source>
</reference>
<evidence type="ECO:0000256" key="3">
    <source>
        <dbReference type="ARBA" id="ARBA00023306"/>
    </source>
</evidence>
<evidence type="ECO:0000256" key="1">
    <source>
        <dbReference type="ARBA" id="ARBA00004123"/>
    </source>
</evidence>
<keyword evidence="3" id="KW-0131">Cell cycle</keyword>
<dbReference type="Pfam" id="PF04821">
    <property type="entry name" value="TIMELESS"/>
    <property type="match status" value="1"/>
</dbReference>
<dbReference type="GO" id="GO:0043111">
    <property type="term" value="P:replication fork arrest"/>
    <property type="evidence" value="ECO:0007669"/>
    <property type="project" value="TreeGrafter"/>
</dbReference>
<keyword evidence="6" id="KW-1185">Reference proteome</keyword>
<evidence type="ECO:0000313" key="6">
    <source>
        <dbReference type="Proteomes" id="UP000289738"/>
    </source>
</evidence>
<keyword evidence="2" id="KW-0539">Nucleus</keyword>
<protein>
    <recommendedName>
        <fullName evidence="4">Timeless N-terminal domain-containing protein</fullName>
    </recommendedName>
</protein>
<dbReference type="GO" id="GO:0031298">
    <property type="term" value="C:replication fork protection complex"/>
    <property type="evidence" value="ECO:0007669"/>
    <property type="project" value="TreeGrafter"/>
</dbReference>
<organism evidence="5 6">
    <name type="scientific">Arachis hypogaea</name>
    <name type="common">Peanut</name>
    <dbReference type="NCBI Taxonomy" id="3818"/>
    <lineage>
        <taxon>Eukaryota</taxon>
        <taxon>Viridiplantae</taxon>
        <taxon>Streptophyta</taxon>
        <taxon>Embryophyta</taxon>
        <taxon>Tracheophyta</taxon>
        <taxon>Spermatophyta</taxon>
        <taxon>Magnoliopsida</taxon>
        <taxon>eudicotyledons</taxon>
        <taxon>Gunneridae</taxon>
        <taxon>Pentapetalae</taxon>
        <taxon>rosids</taxon>
        <taxon>fabids</taxon>
        <taxon>Fabales</taxon>
        <taxon>Fabaceae</taxon>
        <taxon>Papilionoideae</taxon>
        <taxon>50 kb inversion clade</taxon>
        <taxon>dalbergioids sensu lato</taxon>
        <taxon>Dalbergieae</taxon>
        <taxon>Pterocarpus clade</taxon>
        <taxon>Arachis</taxon>
    </lineage>
</organism>
<dbReference type="PANTHER" id="PTHR22940:SF4">
    <property type="entry name" value="PROTEIN TIMELESS HOMOLOG"/>
    <property type="match status" value="1"/>
</dbReference>
<evidence type="ECO:0000259" key="4">
    <source>
        <dbReference type="Pfam" id="PF04821"/>
    </source>
</evidence>
<dbReference type="GO" id="GO:0000076">
    <property type="term" value="P:DNA replication checkpoint signaling"/>
    <property type="evidence" value="ECO:0007669"/>
    <property type="project" value="TreeGrafter"/>
</dbReference>
<evidence type="ECO:0000313" key="5">
    <source>
        <dbReference type="EMBL" id="RYR69243.1"/>
    </source>
</evidence>
<dbReference type="AlphaFoldDB" id="A0A445E1A9"/>
<feature type="domain" description="Timeless N-terminal" evidence="4">
    <location>
        <begin position="87"/>
        <end position="141"/>
    </location>
</feature>
<comment type="caution">
    <text evidence="5">The sequence shown here is derived from an EMBL/GenBank/DDBJ whole genome shotgun (WGS) entry which is preliminary data.</text>
</comment>
<dbReference type="InterPro" id="IPR044998">
    <property type="entry name" value="Timeless"/>
</dbReference>